<sequence length="194" mass="21101">MQQEERILTEQIESLQKEKEELTYEMLILEPRTSDDETPESEASIGTADSSENITMETEGATSDPFERGPYHGRKSESKSRRALRRQPDSQDSADSISTISSYHPSSSLSSNASGSPSPHYRFRSSSSGPLLSSCGLGAPLAEADGGQGAAKSRHRIRLSRSSPREPSGGIRRDSDFGSGPQQLVLYGSNEFMV</sequence>
<accession>A0ABD2H562</accession>
<feature type="compositionally biased region" description="Low complexity" evidence="5">
    <location>
        <begin position="96"/>
        <end position="142"/>
    </location>
</feature>
<dbReference type="GO" id="GO:0005737">
    <property type="term" value="C:cytoplasm"/>
    <property type="evidence" value="ECO:0007669"/>
    <property type="project" value="UniProtKB-SubCell"/>
</dbReference>
<dbReference type="Proteomes" id="UP001619887">
    <property type="component" value="Unassembled WGS sequence"/>
</dbReference>
<keyword evidence="7" id="KW-1185">Reference proteome</keyword>
<protein>
    <submittedName>
        <fullName evidence="6">Uncharacterized protein</fullName>
    </submittedName>
</protein>
<feature type="region of interest" description="Disordered" evidence="5">
    <location>
        <begin position="27"/>
        <end position="183"/>
    </location>
</feature>
<reference evidence="6 7" key="1">
    <citation type="journal article" date="2022" name="G3 (Bethesda)">
        <title>Evaluating Illumina-, Nanopore-, and PacBio-based genome assembly strategies with the bald notothen, Trematomus borchgrevinki.</title>
        <authorList>
            <person name="Rayamajhi N."/>
            <person name="Cheng C.C."/>
            <person name="Catchen J.M."/>
        </authorList>
    </citation>
    <scope>NUCLEOTIDE SEQUENCE [LARGE SCALE GENOMIC DNA]</scope>
    <source>
        <strain evidence="6">AGRC-2024</strain>
    </source>
</reference>
<comment type="caution">
    <text evidence="6">The sequence shown here is derived from an EMBL/GenBank/DDBJ whole genome shotgun (WGS) entry which is preliminary data.</text>
</comment>
<dbReference type="EMBL" id="JBIYXZ010002072">
    <property type="protein sequence ID" value="KAL3061126.1"/>
    <property type="molecule type" value="Genomic_DNA"/>
</dbReference>
<proteinExistence type="predicted"/>
<gene>
    <name evidence="6" type="ORF">OYC64_009355</name>
</gene>
<keyword evidence="3" id="KW-0963">Cytoplasm</keyword>
<evidence type="ECO:0000256" key="2">
    <source>
        <dbReference type="ARBA" id="ARBA00004496"/>
    </source>
</evidence>
<evidence type="ECO:0000256" key="3">
    <source>
        <dbReference type="ARBA" id="ARBA00022490"/>
    </source>
</evidence>
<evidence type="ECO:0000256" key="5">
    <source>
        <dbReference type="SAM" id="MobiDB-lite"/>
    </source>
</evidence>
<dbReference type="AlphaFoldDB" id="A0ABD2H562"/>
<organism evidence="6 7">
    <name type="scientific">Pagothenia borchgrevinki</name>
    <name type="common">Bald rockcod</name>
    <name type="synonym">Trematomus borchgrevinki</name>
    <dbReference type="NCBI Taxonomy" id="8213"/>
    <lineage>
        <taxon>Eukaryota</taxon>
        <taxon>Metazoa</taxon>
        <taxon>Chordata</taxon>
        <taxon>Craniata</taxon>
        <taxon>Vertebrata</taxon>
        <taxon>Euteleostomi</taxon>
        <taxon>Actinopterygii</taxon>
        <taxon>Neopterygii</taxon>
        <taxon>Teleostei</taxon>
        <taxon>Neoteleostei</taxon>
        <taxon>Acanthomorphata</taxon>
        <taxon>Eupercaria</taxon>
        <taxon>Perciformes</taxon>
        <taxon>Notothenioidei</taxon>
        <taxon>Nototheniidae</taxon>
        <taxon>Pagothenia</taxon>
    </lineage>
</organism>
<name>A0ABD2H562_PAGBO</name>
<dbReference type="PANTHER" id="PTHR46184">
    <property type="entry name" value="UNCONVENTIONAL MYOSIN-IXB-LIKE PROTEIN"/>
    <property type="match status" value="1"/>
</dbReference>
<reference evidence="6 7" key="2">
    <citation type="journal article" date="2024" name="G3 (Bethesda)">
        <title>The genome of the cryopelagic Antarctic bald notothen, Trematomus borchgrevinki.</title>
        <authorList>
            <person name="Rayamajhi N."/>
            <person name="Rivera-Colon A.G."/>
            <person name="Minhas B.F."/>
            <person name="Cheng C.C."/>
            <person name="Catchen J.M."/>
        </authorList>
    </citation>
    <scope>NUCLEOTIDE SEQUENCE [LARGE SCALE GENOMIC DNA]</scope>
    <source>
        <strain evidence="6">AGRC-2024</strain>
    </source>
</reference>
<keyword evidence="4" id="KW-0472">Membrane</keyword>
<dbReference type="GO" id="GO:0016020">
    <property type="term" value="C:membrane"/>
    <property type="evidence" value="ECO:0007669"/>
    <property type="project" value="UniProtKB-SubCell"/>
</dbReference>
<feature type="compositionally biased region" description="Basic and acidic residues" evidence="5">
    <location>
        <begin position="65"/>
        <end position="80"/>
    </location>
</feature>
<dbReference type="PANTHER" id="PTHR46184:SF3">
    <property type="entry name" value="UNCONVENTIONAL MYOSIN-IXA"/>
    <property type="match status" value="1"/>
</dbReference>
<evidence type="ECO:0000256" key="1">
    <source>
        <dbReference type="ARBA" id="ARBA00004370"/>
    </source>
</evidence>
<evidence type="ECO:0000256" key="4">
    <source>
        <dbReference type="ARBA" id="ARBA00023136"/>
    </source>
</evidence>
<comment type="subcellular location">
    <subcellularLocation>
        <location evidence="2">Cytoplasm</location>
    </subcellularLocation>
    <subcellularLocation>
        <location evidence="1">Membrane</location>
    </subcellularLocation>
</comment>
<evidence type="ECO:0000313" key="7">
    <source>
        <dbReference type="Proteomes" id="UP001619887"/>
    </source>
</evidence>
<feature type="compositionally biased region" description="Polar residues" evidence="5">
    <location>
        <begin position="47"/>
        <end position="56"/>
    </location>
</feature>
<evidence type="ECO:0000313" key="6">
    <source>
        <dbReference type="EMBL" id="KAL3061126.1"/>
    </source>
</evidence>
<dbReference type="InterPro" id="IPR046987">
    <property type="entry name" value="Myo9"/>
</dbReference>